<organism evidence="1 2">
    <name type="scientific">Iphiclides podalirius</name>
    <name type="common">scarce swallowtail</name>
    <dbReference type="NCBI Taxonomy" id="110791"/>
    <lineage>
        <taxon>Eukaryota</taxon>
        <taxon>Metazoa</taxon>
        <taxon>Ecdysozoa</taxon>
        <taxon>Arthropoda</taxon>
        <taxon>Hexapoda</taxon>
        <taxon>Insecta</taxon>
        <taxon>Pterygota</taxon>
        <taxon>Neoptera</taxon>
        <taxon>Endopterygota</taxon>
        <taxon>Lepidoptera</taxon>
        <taxon>Glossata</taxon>
        <taxon>Ditrysia</taxon>
        <taxon>Papilionoidea</taxon>
        <taxon>Papilionidae</taxon>
        <taxon>Papilioninae</taxon>
        <taxon>Iphiclides</taxon>
    </lineage>
</organism>
<reference evidence="1" key="1">
    <citation type="submission" date="2022-03" db="EMBL/GenBank/DDBJ databases">
        <authorList>
            <person name="Martin H S."/>
        </authorList>
    </citation>
    <scope>NUCLEOTIDE SEQUENCE</scope>
</reference>
<evidence type="ECO:0000313" key="1">
    <source>
        <dbReference type="EMBL" id="CAH2073851.1"/>
    </source>
</evidence>
<dbReference type="Proteomes" id="UP000837857">
    <property type="component" value="Chromosome 7"/>
</dbReference>
<feature type="non-terminal residue" evidence="1">
    <location>
        <position position="1"/>
    </location>
</feature>
<name>A0ABN8J4D6_9NEOP</name>
<accession>A0ABN8J4D6</accession>
<keyword evidence="2" id="KW-1185">Reference proteome</keyword>
<protein>
    <submittedName>
        <fullName evidence="1">Uncharacterized protein</fullName>
    </submittedName>
</protein>
<proteinExistence type="predicted"/>
<dbReference type="EMBL" id="OW152819">
    <property type="protein sequence ID" value="CAH2073851.1"/>
    <property type="molecule type" value="Genomic_DNA"/>
</dbReference>
<sequence length="96" mass="10669">MEQTRIMRRSAVSDGMGTIWDDVAALLGFSEHLTFNWVNEIDNGAEKAGARHVSPGGRRMVLLIERGLALGAGCRIGQGLLVRQLPKERRRITNRN</sequence>
<evidence type="ECO:0000313" key="2">
    <source>
        <dbReference type="Proteomes" id="UP000837857"/>
    </source>
</evidence>
<gene>
    <name evidence="1" type="ORF">IPOD504_LOCUS15818</name>
</gene>